<evidence type="ECO:0000313" key="2">
    <source>
        <dbReference type="Proteomes" id="UP000650533"/>
    </source>
</evidence>
<name>A0A8H8NZX6_9AGAM</name>
<protein>
    <submittedName>
        <fullName evidence="1">Uncharacterized protein</fullName>
    </submittedName>
</protein>
<evidence type="ECO:0000313" key="1">
    <source>
        <dbReference type="EMBL" id="QRW22535.1"/>
    </source>
</evidence>
<organism evidence="1 2">
    <name type="scientific">Rhizoctonia solani</name>
    <dbReference type="NCBI Taxonomy" id="456999"/>
    <lineage>
        <taxon>Eukaryota</taxon>
        <taxon>Fungi</taxon>
        <taxon>Dikarya</taxon>
        <taxon>Basidiomycota</taxon>
        <taxon>Agaricomycotina</taxon>
        <taxon>Agaricomycetes</taxon>
        <taxon>Cantharellales</taxon>
        <taxon>Ceratobasidiaceae</taxon>
        <taxon>Rhizoctonia</taxon>
    </lineage>
</organism>
<reference evidence="1" key="1">
    <citation type="submission" date="2020-05" db="EMBL/GenBank/DDBJ databases">
        <title>Evolutionary and genomic comparisons of hybrid uninucleate and nonhybrid Rhizoctonia fungi.</title>
        <authorList>
            <person name="Li C."/>
            <person name="Chen X."/>
        </authorList>
    </citation>
    <scope>NUCLEOTIDE SEQUENCE</scope>
    <source>
        <strain evidence="1">AG-1 IA</strain>
    </source>
</reference>
<dbReference type="AlphaFoldDB" id="A0A8H8NZX6"/>
<dbReference type="RefSeq" id="XP_043182772.1">
    <property type="nucleotide sequence ID" value="XM_043327387.1"/>
</dbReference>
<dbReference type="EMBL" id="CP059666">
    <property type="protein sequence ID" value="QRW22535.1"/>
    <property type="molecule type" value="Genomic_DNA"/>
</dbReference>
<sequence>MLTAIIIPVPPIIYLDDEDDKPSASLTLNVSNSDSKGLTSGEKPKLFDEHRVIKTTK</sequence>
<proteinExistence type="predicted"/>
<dbReference type="Proteomes" id="UP000650533">
    <property type="component" value="Chromosome 9"/>
</dbReference>
<dbReference type="KEGG" id="rsx:RhiXN_07571"/>
<gene>
    <name evidence="1" type="ORF">RhiXN_07571</name>
</gene>
<dbReference type="GeneID" id="67029850"/>
<accession>A0A8H8NZX6</accession>